<dbReference type="Pfam" id="PF06093">
    <property type="entry name" value="Spt4"/>
    <property type="match status" value="1"/>
</dbReference>
<comment type="function">
    <text evidence="2">Stimulates transcription elongation.</text>
</comment>
<dbReference type="InterPro" id="IPR038589">
    <property type="entry name" value="Spt4_dom_sf"/>
</dbReference>
<dbReference type="Gene3D" id="2.20.28.90">
    <property type="match status" value="1"/>
</dbReference>
<comment type="caution">
    <text evidence="4">The sequence shown here is derived from an EMBL/GenBank/DDBJ whole genome shotgun (WGS) entry which is preliminary data.</text>
</comment>
<dbReference type="GO" id="GO:0008270">
    <property type="term" value="F:zinc ion binding"/>
    <property type="evidence" value="ECO:0007669"/>
    <property type="project" value="UniProtKB-UniRule"/>
</dbReference>
<dbReference type="NCBIfam" id="NF041664">
    <property type="entry name" value="RNAP_arch_Epp"/>
    <property type="match status" value="1"/>
</dbReference>
<dbReference type="GO" id="GO:0000428">
    <property type="term" value="C:DNA-directed RNA polymerase complex"/>
    <property type="evidence" value="ECO:0007669"/>
    <property type="project" value="UniProtKB-KW"/>
</dbReference>
<keyword evidence="4" id="KW-0240">DNA-directed RNA polymerase</keyword>
<feature type="binding site" evidence="2">
    <location>
        <position position="8"/>
    </location>
    <ligand>
        <name>Zn(2+)</name>
        <dbReference type="ChEBI" id="CHEBI:29105"/>
    </ligand>
</feature>
<feature type="binding site" evidence="2">
    <location>
        <position position="21"/>
    </location>
    <ligand>
        <name>Zn(2+)</name>
        <dbReference type="ChEBI" id="CHEBI:29105"/>
    </ligand>
</feature>
<accession>A0A497JHE1</accession>
<protein>
    <recommendedName>
        <fullName evidence="2">Transcription elongation factor Spt4</fullName>
    </recommendedName>
</protein>
<dbReference type="GO" id="GO:0006355">
    <property type="term" value="P:regulation of DNA-templated transcription"/>
    <property type="evidence" value="ECO:0007669"/>
    <property type="project" value="UniProtKB-UniRule"/>
</dbReference>
<keyword evidence="2" id="KW-0862">Zinc</keyword>
<keyword evidence="1 2" id="KW-0804">Transcription</keyword>
<dbReference type="InterPro" id="IPR007178">
    <property type="entry name" value="Spt4_arch"/>
</dbReference>
<feature type="binding site" evidence="2">
    <location>
        <position position="11"/>
    </location>
    <ligand>
        <name>Zn(2+)</name>
        <dbReference type="ChEBI" id="CHEBI:29105"/>
    </ligand>
</feature>
<sequence length="65" mass="7471">MMQREKACRNCRKIVEKGKECPVCGSTSFTTFWRGYVLILDPEKSEIAKKMGINNVGKYALRISR</sequence>
<evidence type="ECO:0000256" key="2">
    <source>
        <dbReference type="HAMAP-Rule" id="MF_00949"/>
    </source>
</evidence>
<reference evidence="4 5" key="1">
    <citation type="submission" date="2018-06" db="EMBL/GenBank/DDBJ databases">
        <title>Extensive metabolic versatility and redundancy in microbially diverse, dynamic hydrothermal sediments.</title>
        <authorList>
            <person name="Dombrowski N."/>
            <person name="Teske A."/>
            <person name="Baker B.J."/>
        </authorList>
    </citation>
    <scope>NUCLEOTIDE SEQUENCE [LARGE SCALE GENOMIC DNA]</scope>
    <source>
        <strain evidence="4">B9_G13</strain>
    </source>
</reference>
<comment type="subunit">
    <text evidence="2">Heterodimer composed of Spt4 and Spt5.</text>
</comment>
<feature type="binding site" evidence="2">
    <location>
        <position position="24"/>
    </location>
    <ligand>
        <name>Zn(2+)</name>
        <dbReference type="ChEBI" id="CHEBI:29105"/>
    </ligand>
</feature>
<dbReference type="PANTHER" id="PTHR40704">
    <property type="entry name" value="TRANSCRIPTION ELONGATION FACTOR SPT4"/>
    <property type="match status" value="1"/>
</dbReference>
<comment type="similarity">
    <text evidence="2">Belongs to the archaeal Spt4 family.</text>
</comment>
<dbReference type="SMART" id="SM01389">
    <property type="entry name" value="Spt4"/>
    <property type="match status" value="1"/>
</dbReference>
<evidence type="ECO:0000259" key="3">
    <source>
        <dbReference type="SMART" id="SM01389"/>
    </source>
</evidence>
<dbReference type="InterPro" id="IPR022800">
    <property type="entry name" value="Spt4/RpoE2_Znf"/>
</dbReference>
<evidence type="ECO:0000313" key="5">
    <source>
        <dbReference type="Proteomes" id="UP000277633"/>
    </source>
</evidence>
<keyword evidence="2" id="KW-0479">Metal-binding</keyword>
<dbReference type="EMBL" id="QMWO01000003">
    <property type="protein sequence ID" value="RLG70435.1"/>
    <property type="molecule type" value="Genomic_DNA"/>
</dbReference>
<evidence type="ECO:0000313" key="4">
    <source>
        <dbReference type="EMBL" id="RLG70435.1"/>
    </source>
</evidence>
<keyword evidence="2" id="KW-0805">Transcription regulation</keyword>
<name>A0A497JHE1_9ARCH</name>
<dbReference type="AlphaFoldDB" id="A0A497JHE1"/>
<dbReference type="HAMAP" id="MF_00949">
    <property type="entry name" value="Spt4_arch"/>
    <property type="match status" value="1"/>
</dbReference>
<dbReference type="Proteomes" id="UP000277633">
    <property type="component" value="Unassembled WGS sequence"/>
</dbReference>
<dbReference type="InterPro" id="IPR029040">
    <property type="entry name" value="RPABC4/Spt4"/>
</dbReference>
<organism evidence="4 5">
    <name type="scientific">Candidatus Iainarchaeum sp</name>
    <dbReference type="NCBI Taxonomy" id="3101447"/>
    <lineage>
        <taxon>Archaea</taxon>
        <taxon>Candidatus Iainarchaeota</taxon>
        <taxon>Candidatus Iainarchaeia</taxon>
        <taxon>Candidatus Iainarchaeales</taxon>
        <taxon>Candidatus Iainarchaeaceae</taxon>
        <taxon>Candidatus Iainarchaeum</taxon>
    </lineage>
</organism>
<dbReference type="SUPFAM" id="SSF63393">
    <property type="entry name" value="RNA polymerase subunits"/>
    <property type="match status" value="1"/>
</dbReference>
<dbReference type="PANTHER" id="PTHR40704:SF1">
    <property type="entry name" value="TRANSCRIPTION ELONGATION FACTOR SPT4"/>
    <property type="match status" value="1"/>
</dbReference>
<evidence type="ECO:0000256" key="1">
    <source>
        <dbReference type="ARBA" id="ARBA00023163"/>
    </source>
</evidence>
<feature type="domain" description="Spt4/RpoE2 zinc finger" evidence="3">
    <location>
        <begin position="5"/>
        <end position="64"/>
    </location>
</feature>
<gene>
    <name evidence="2" type="primary">spt4</name>
    <name evidence="4" type="ORF">DRO07_00195</name>
</gene>
<proteinExistence type="inferred from homology"/>